<dbReference type="Pfam" id="PF19127">
    <property type="entry name" value="Choline_bind_3"/>
    <property type="match status" value="1"/>
</dbReference>
<dbReference type="InterPro" id="IPR018337">
    <property type="entry name" value="Cell_wall/Cho-bd_repeat"/>
</dbReference>
<keyword evidence="1" id="KW-0677">Repeat</keyword>
<reference evidence="2 3" key="1">
    <citation type="submission" date="2024-04" db="EMBL/GenBank/DDBJ databases">
        <title>Defined microbial consortia suppress multidrug-resistant proinflammatory Enterobacteriaceae via ecological control.</title>
        <authorList>
            <person name="Furuichi M."/>
            <person name="Kawaguchi T."/>
            <person name="Pust M."/>
            <person name="Yasuma K."/>
            <person name="Plichta D."/>
            <person name="Hasegawa N."/>
            <person name="Ohya T."/>
            <person name="Bhattarai S."/>
            <person name="Sasajima S."/>
            <person name="Aoto Y."/>
            <person name="Tuganbaev T."/>
            <person name="Yaginuma M."/>
            <person name="Ueda M."/>
            <person name="Okahashi N."/>
            <person name="Amafuji K."/>
            <person name="Kiridooshi Y."/>
            <person name="Sugita K."/>
            <person name="Strazar M."/>
            <person name="Skelly A."/>
            <person name="Suda W."/>
            <person name="Hattori M."/>
            <person name="Nakamoto N."/>
            <person name="Caballero S."/>
            <person name="Norman J."/>
            <person name="Olle B."/>
            <person name="Tanoue T."/>
            <person name="Arita M."/>
            <person name="Bucci V."/>
            <person name="Atarashi K."/>
            <person name="Xavier R."/>
            <person name="Honda K."/>
        </authorList>
    </citation>
    <scope>NUCLEOTIDE SEQUENCE [LARGE SCALE GENOMIC DNA]</scope>
    <source>
        <strain evidence="3">f13</strain>
    </source>
</reference>
<dbReference type="EMBL" id="BAABXL010000001">
    <property type="protein sequence ID" value="GAA6269337.1"/>
    <property type="molecule type" value="Genomic_DNA"/>
</dbReference>
<gene>
    <name evidence="2" type="ORF">F130042H8_23970</name>
</gene>
<sequence>MGAWFYFQENGRAVRASEGDYVSRRINGYRYYFDENGVMATGWVEVEEREEGDPTGISTLKYFGNADQGQMATGWRYLYDDPEDSDDDDFSFSIATSSNAQYRDNDGDGAWYYFDSNGVPAYLSDDADSLSNAVTRINGQSYFFDEYGRMQSGLLGFRMADGSVISAYFGADDSDGAMKRDRQTNVYDEDGERGTYYFNTSGTNRGGGYTGERSGYLYYNGKLVQAEDGEDLQVFQVGDQMYLVNESGRVQDRNRAYRADGEYRYEYDNGTIYYINDDRERIGEVTRGERLPEIEYRDIYIL</sequence>
<accession>A0ABQ0AZ76</accession>
<dbReference type="Pfam" id="PF01473">
    <property type="entry name" value="Choline_bind_1"/>
    <property type="match status" value="1"/>
</dbReference>
<dbReference type="RefSeq" id="WP_390470082.1">
    <property type="nucleotide sequence ID" value="NZ_BAABXL010000001.1"/>
</dbReference>
<dbReference type="Gene3D" id="2.10.270.10">
    <property type="entry name" value="Cholin Binding"/>
    <property type="match status" value="2"/>
</dbReference>
<organism evidence="2 3">
    <name type="scientific">Enterocloster alcoholdehydrogenati</name>
    <dbReference type="NCBI Taxonomy" id="2547410"/>
    <lineage>
        <taxon>Bacteria</taxon>
        <taxon>Bacillati</taxon>
        <taxon>Bacillota</taxon>
        <taxon>Clostridia</taxon>
        <taxon>Lachnospirales</taxon>
        <taxon>Lachnospiraceae</taxon>
        <taxon>Enterocloster</taxon>
    </lineage>
</organism>
<evidence type="ECO:0000256" key="1">
    <source>
        <dbReference type="ARBA" id="ARBA00022737"/>
    </source>
</evidence>
<evidence type="ECO:0008006" key="4">
    <source>
        <dbReference type="Google" id="ProtNLM"/>
    </source>
</evidence>
<proteinExistence type="predicted"/>
<dbReference type="SUPFAM" id="SSF69360">
    <property type="entry name" value="Cell wall binding repeat"/>
    <property type="match status" value="1"/>
</dbReference>
<protein>
    <recommendedName>
        <fullName evidence="4">Cell wall-binding protein</fullName>
    </recommendedName>
</protein>
<dbReference type="Proteomes" id="UP001600894">
    <property type="component" value="Unassembled WGS sequence"/>
</dbReference>
<evidence type="ECO:0000313" key="2">
    <source>
        <dbReference type="EMBL" id="GAA6269337.1"/>
    </source>
</evidence>
<comment type="caution">
    <text evidence="2">The sequence shown here is derived from an EMBL/GenBank/DDBJ whole genome shotgun (WGS) entry which is preliminary data.</text>
</comment>
<evidence type="ECO:0000313" key="3">
    <source>
        <dbReference type="Proteomes" id="UP001600894"/>
    </source>
</evidence>
<keyword evidence="3" id="KW-1185">Reference proteome</keyword>
<name>A0ABQ0AZ76_9FIRM</name>